<protein>
    <recommendedName>
        <fullName evidence="4">GLPGLI family protein</fullName>
    </recommendedName>
</protein>
<accession>A0A2U2PJJ2</accession>
<sequence>MKIIRQILGCVLILPVSASYIFAQTLTDSTFVARAEQHISEIYAGQLNSGARIYNGKMYRPLLNLDNGGHTLFQSNQYSRGSIVYEGRIYKDLNLMYDLFRDQLVLLNYDKVGGIIIWPQYVDSFSIHQHKFIHIKPDSSPHTGFPPGYYDLIYDGKTRLLAKRTKTISETADEYKVKKNISEKSKYYILKDSAYTQVKSKKDLLKLLHRTQNENQNYIKKEHLDFKKNFEDSMVRLLSHHDSIPPNL</sequence>
<name>A0A2U2PJJ2_9SPHI</name>
<dbReference type="AlphaFoldDB" id="A0A2U2PJJ2"/>
<dbReference type="Proteomes" id="UP000245647">
    <property type="component" value="Unassembled WGS sequence"/>
</dbReference>
<evidence type="ECO:0000256" key="1">
    <source>
        <dbReference type="SAM" id="SignalP"/>
    </source>
</evidence>
<dbReference type="OrthoDB" id="655382at2"/>
<gene>
    <name evidence="2" type="ORF">DDR33_08080</name>
</gene>
<comment type="caution">
    <text evidence="2">The sequence shown here is derived from an EMBL/GenBank/DDBJ whole genome shotgun (WGS) entry which is preliminary data.</text>
</comment>
<dbReference type="EMBL" id="QEAS01000005">
    <property type="protein sequence ID" value="PWG81319.1"/>
    <property type="molecule type" value="Genomic_DNA"/>
</dbReference>
<evidence type="ECO:0000313" key="2">
    <source>
        <dbReference type="EMBL" id="PWG81319.1"/>
    </source>
</evidence>
<keyword evidence="3" id="KW-1185">Reference proteome</keyword>
<proteinExistence type="predicted"/>
<evidence type="ECO:0008006" key="4">
    <source>
        <dbReference type="Google" id="ProtNLM"/>
    </source>
</evidence>
<feature type="signal peptide" evidence="1">
    <location>
        <begin position="1"/>
        <end position="23"/>
    </location>
</feature>
<dbReference type="RefSeq" id="WP_109415261.1">
    <property type="nucleotide sequence ID" value="NZ_QEAS01000005.1"/>
</dbReference>
<feature type="chain" id="PRO_5015643929" description="GLPGLI family protein" evidence="1">
    <location>
        <begin position="24"/>
        <end position="248"/>
    </location>
</feature>
<reference evidence="2 3" key="1">
    <citation type="submission" date="2018-04" db="EMBL/GenBank/DDBJ databases">
        <title>Pedobacter chongqingensis sp. nov., isolated from a rottenly hemp rope.</title>
        <authorList>
            <person name="Cai Y."/>
        </authorList>
    </citation>
    <scope>NUCLEOTIDE SEQUENCE [LARGE SCALE GENOMIC DNA]</scope>
    <source>
        <strain evidence="2 3">FJ4-8</strain>
    </source>
</reference>
<evidence type="ECO:0000313" key="3">
    <source>
        <dbReference type="Proteomes" id="UP000245647"/>
    </source>
</evidence>
<keyword evidence="1" id="KW-0732">Signal</keyword>
<organism evidence="2 3">
    <name type="scientific">Pararcticibacter amylolyticus</name>
    <dbReference type="NCBI Taxonomy" id="2173175"/>
    <lineage>
        <taxon>Bacteria</taxon>
        <taxon>Pseudomonadati</taxon>
        <taxon>Bacteroidota</taxon>
        <taxon>Sphingobacteriia</taxon>
        <taxon>Sphingobacteriales</taxon>
        <taxon>Sphingobacteriaceae</taxon>
        <taxon>Pararcticibacter</taxon>
    </lineage>
</organism>